<dbReference type="AlphaFoldDB" id="A0A1M6LY12"/>
<protein>
    <submittedName>
        <fullName evidence="7">Na+-driven multidrug efflux pump</fullName>
    </submittedName>
</protein>
<dbReference type="Pfam" id="PF01554">
    <property type="entry name" value="MatE"/>
    <property type="match status" value="1"/>
</dbReference>
<evidence type="ECO:0000313" key="7">
    <source>
        <dbReference type="EMBL" id="SHJ76157.1"/>
    </source>
</evidence>
<feature type="transmembrane region" description="Helical" evidence="6">
    <location>
        <begin position="329"/>
        <end position="354"/>
    </location>
</feature>
<evidence type="ECO:0000256" key="3">
    <source>
        <dbReference type="ARBA" id="ARBA00022692"/>
    </source>
</evidence>
<keyword evidence="3 6" id="KW-0812">Transmembrane</keyword>
<dbReference type="GO" id="GO:0042910">
    <property type="term" value="F:xenobiotic transmembrane transporter activity"/>
    <property type="evidence" value="ECO:0007669"/>
    <property type="project" value="InterPro"/>
</dbReference>
<organism evidence="7 8">
    <name type="scientific">Arenibacter nanhaiticus</name>
    <dbReference type="NCBI Taxonomy" id="558155"/>
    <lineage>
        <taxon>Bacteria</taxon>
        <taxon>Pseudomonadati</taxon>
        <taxon>Bacteroidota</taxon>
        <taxon>Flavobacteriia</taxon>
        <taxon>Flavobacteriales</taxon>
        <taxon>Flavobacteriaceae</taxon>
        <taxon>Arenibacter</taxon>
    </lineage>
</organism>
<keyword evidence="4 6" id="KW-1133">Transmembrane helix</keyword>
<feature type="transmembrane region" description="Helical" evidence="6">
    <location>
        <begin position="204"/>
        <end position="227"/>
    </location>
</feature>
<feature type="transmembrane region" description="Helical" evidence="6">
    <location>
        <begin position="28"/>
        <end position="46"/>
    </location>
</feature>
<dbReference type="OrthoDB" id="512217at2"/>
<feature type="transmembrane region" description="Helical" evidence="6">
    <location>
        <begin position="288"/>
        <end position="308"/>
    </location>
</feature>
<feature type="transmembrane region" description="Helical" evidence="6">
    <location>
        <begin position="145"/>
        <end position="163"/>
    </location>
</feature>
<dbReference type="InterPro" id="IPR050833">
    <property type="entry name" value="Poly_Biosynth_Transport"/>
</dbReference>
<dbReference type="Proteomes" id="UP000184231">
    <property type="component" value="Unassembled WGS sequence"/>
</dbReference>
<evidence type="ECO:0000256" key="5">
    <source>
        <dbReference type="ARBA" id="ARBA00023136"/>
    </source>
</evidence>
<keyword evidence="2" id="KW-1003">Cell membrane</keyword>
<gene>
    <name evidence="7" type="ORF">SAMN04487911_1357</name>
</gene>
<keyword evidence="8" id="KW-1185">Reference proteome</keyword>
<feature type="transmembrane region" description="Helical" evidence="6">
    <location>
        <begin position="175"/>
        <end position="198"/>
    </location>
</feature>
<dbReference type="RefSeq" id="WP_072765730.1">
    <property type="nucleotide sequence ID" value="NZ_FQYX01000035.1"/>
</dbReference>
<name>A0A1M6LY12_9FLAO</name>
<dbReference type="PANTHER" id="PTHR30250">
    <property type="entry name" value="PST FAMILY PREDICTED COLANIC ACID TRANSPORTER"/>
    <property type="match status" value="1"/>
</dbReference>
<evidence type="ECO:0000256" key="4">
    <source>
        <dbReference type="ARBA" id="ARBA00022989"/>
    </source>
</evidence>
<feature type="transmembrane region" description="Helical" evidence="6">
    <location>
        <begin position="419"/>
        <end position="441"/>
    </location>
</feature>
<evidence type="ECO:0000256" key="2">
    <source>
        <dbReference type="ARBA" id="ARBA00022475"/>
    </source>
</evidence>
<dbReference type="PANTHER" id="PTHR30250:SF11">
    <property type="entry name" value="O-ANTIGEN TRANSPORTER-RELATED"/>
    <property type="match status" value="1"/>
</dbReference>
<proteinExistence type="predicted"/>
<dbReference type="InterPro" id="IPR002528">
    <property type="entry name" value="MATE_fam"/>
</dbReference>
<feature type="transmembrane region" description="Helical" evidence="6">
    <location>
        <begin position="360"/>
        <end position="382"/>
    </location>
</feature>
<feature type="transmembrane region" description="Helical" evidence="6">
    <location>
        <begin position="248"/>
        <end position="268"/>
    </location>
</feature>
<keyword evidence="5 6" id="KW-0472">Membrane</keyword>
<feature type="transmembrane region" description="Helical" evidence="6">
    <location>
        <begin position="58"/>
        <end position="79"/>
    </location>
</feature>
<feature type="transmembrane region" description="Helical" evidence="6">
    <location>
        <begin position="394"/>
        <end position="413"/>
    </location>
</feature>
<feature type="transmembrane region" description="Helical" evidence="6">
    <location>
        <begin position="100"/>
        <end position="125"/>
    </location>
</feature>
<dbReference type="GO" id="GO:0005886">
    <property type="term" value="C:plasma membrane"/>
    <property type="evidence" value="ECO:0007669"/>
    <property type="project" value="UniProtKB-SubCell"/>
</dbReference>
<dbReference type="STRING" id="558155.SAMN04487911_1357"/>
<evidence type="ECO:0000256" key="1">
    <source>
        <dbReference type="ARBA" id="ARBA00004651"/>
    </source>
</evidence>
<comment type="subcellular location">
    <subcellularLocation>
        <location evidence="1">Cell membrane</location>
        <topology evidence="1">Multi-pass membrane protein</topology>
    </subcellularLocation>
</comment>
<accession>A0A1M6LY12</accession>
<reference evidence="7 8" key="1">
    <citation type="submission" date="2016-11" db="EMBL/GenBank/DDBJ databases">
        <authorList>
            <person name="Jaros S."/>
            <person name="Januszkiewicz K."/>
            <person name="Wedrychowicz H."/>
        </authorList>
    </citation>
    <scope>NUCLEOTIDE SEQUENCE [LARGE SCALE GENOMIC DNA]</scope>
    <source>
        <strain evidence="7 8">CGMCC 1.8863</strain>
    </source>
</reference>
<dbReference type="EMBL" id="FQYX01000035">
    <property type="protein sequence ID" value="SHJ76157.1"/>
    <property type="molecule type" value="Genomic_DNA"/>
</dbReference>
<dbReference type="GO" id="GO:0015297">
    <property type="term" value="F:antiporter activity"/>
    <property type="evidence" value="ECO:0007669"/>
    <property type="project" value="InterPro"/>
</dbReference>
<evidence type="ECO:0000256" key="6">
    <source>
        <dbReference type="SAM" id="Phobius"/>
    </source>
</evidence>
<evidence type="ECO:0000313" key="8">
    <source>
        <dbReference type="Proteomes" id="UP000184231"/>
    </source>
</evidence>
<sequence>MSFKFIQTQAKRLFSSENERSHKAKKNVINSLCTKAIGMLIMYLMVPLSISYLGVENYGVWIVISGIVSWAGMFDLGLAHGLRNYLAVALAEGNISEGRSFVSTTYFMILSVSLLILIIGSLFIYNVNLQGILNVYSVSESNLKNISFIILLFFLLQFSLKPINAILQAYQIPSYTQIIGVVGSIISICGIFISLNFFNKTPLYTYAVIVSLAPVISILLGSIYLFQNKFYLVKPKISKIKIISLRKIGGLGVDFFVIQLCLLVVYTSDNLIISHLFGPSEVTAYSIPYKYFSLLTILFTVIMSPYWSAITEAYVKKDFDWIKKTIKNLSFIILGGLIITLIMVLISDIIYKLWIGNQVLVSRNLTILMGVYSMLMAVQTLFSSFSNGIGKIKIQMYTYIFCAIINLPLSLYFGKVLNLGGFGVLLATVSCLTIVSIVLIIQYHKIINKTAKGLWLR</sequence>